<keyword evidence="1" id="KW-1133">Transmembrane helix</keyword>
<feature type="transmembrane region" description="Helical" evidence="1">
    <location>
        <begin position="243"/>
        <end position="266"/>
    </location>
</feature>
<dbReference type="Pfam" id="PF13687">
    <property type="entry name" value="DUF4153"/>
    <property type="match status" value="1"/>
</dbReference>
<feature type="transmembrane region" description="Helical" evidence="1">
    <location>
        <begin position="155"/>
        <end position="175"/>
    </location>
</feature>
<evidence type="ECO:0000256" key="1">
    <source>
        <dbReference type="SAM" id="Phobius"/>
    </source>
</evidence>
<name>A0A917GX41_9GAMM</name>
<evidence type="ECO:0000313" key="2">
    <source>
        <dbReference type="EMBL" id="GGG60211.1"/>
    </source>
</evidence>
<reference evidence="2" key="2">
    <citation type="submission" date="2020-09" db="EMBL/GenBank/DDBJ databases">
        <authorList>
            <person name="Sun Q."/>
            <person name="Zhou Y."/>
        </authorList>
    </citation>
    <scope>NUCLEOTIDE SEQUENCE</scope>
    <source>
        <strain evidence="2">CGMCC 1.15425</strain>
    </source>
</reference>
<keyword evidence="1" id="KW-0472">Membrane</keyword>
<evidence type="ECO:0008006" key="4">
    <source>
        <dbReference type="Google" id="ProtNLM"/>
    </source>
</evidence>
<feature type="transmembrane region" description="Helical" evidence="1">
    <location>
        <begin position="116"/>
        <end position="135"/>
    </location>
</feature>
<keyword evidence="1" id="KW-0812">Transmembrane</keyword>
<protein>
    <recommendedName>
        <fullName evidence="4">DUF4173 domain-containing protein</fullName>
    </recommendedName>
</protein>
<keyword evidence="3" id="KW-1185">Reference proteome</keyword>
<comment type="caution">
    <text evidence="2">The sequence shown here is derived from an EMBL/GenBank/DDBJ whole genome shotgun (WGS) entry which is preliminary data.</text>
</comment>
<proteinExistence type="predicted"/>
<feature type="transmembrane region" description="Helical" evidence="1">
    <location>
        <begin position="351"/>
        <end position="371"/>
    </location>
</feature>
<feature type="transmembrane region" description="Helical" evidence="1">
    <location>
        <begin position="377"/>
        <end position="397"/>
    </location>
</feature>
<dbReference type="AlphaFoldDB" id="A0A917GX41"/>
<feature type="transmembrane region" description="Helical" evidence="1">
    <location>
        <begin position="287"/>
        <end position="306"/>
    </location>
</feature>
<organism evidence="2 3">
    <name type="scientific">Pseudohongiella nitratireducens</name>
    <dbReference type="NCBI Taxonomy" id="1768907"/>
    <lineage>
        <taxon>Bacteria</taxon>
        <taxon>Pseudomonadati</taxon>
        <taxon>Pseudomonadota</taxon>
        <taxon>Gammaproteobacteria</taxon>
        <taxon>Pseudomonadales</taxon>
        <taxon>Pseudohongiellaceae</taxon>
        <taxon>Pseudohongiella</taxon>
    </lineage>
</organism>
<evidence type="ECO:0000313" key="3">
    <source>
        <dbReference type="Proteomes" id="UP000627715"/>
    </source>
</evidence>
<feature type="transmembrane region" description="Helical" evidence="1">
    <location>
        <begin position="84"/>
        <end position="104"/>
    </location>
</feature>
<feature type="transmembrane region" description="Helical" evidence="1">
    <location>
        <begin position="196"/>
        <end position="217"/>
    </location>
</feature>
<sequence>MHLKTNMMLTIVAVALILGSVGDFLFSPEGPWNVSGSIWVALLSLFALFINRHGGRVWLRKLLTWSGIAFAVSLLLTIRDAEALIPLVLLVQVACASAVLMQANKKTLIAARVEEFLIALFALPVQMVTRFFRLIGDLPFFEMAHSPRLKGVLRGLLIVAPLLVVFTLLFSSADANFERYTLALGDLISVELPQHVLSIVLMSVFSAGLLLCTMPELSNQSGLQSRPLKNRMNFLRSLGDEEIAVIMGSLVILFLVFVLLQFGYLFGGRETIEQVDGLTLATYARRGFFELIAVSLLTLVVLLWMSSTQCNQRIFRPMAVVLVVCVLFIMASAAQRLYLYSETFGLTLSRVLAAAIMLWLAGNLVSFIATLLRSGGIGFAFGMFASGIATVILLGLANPAAIVTRVNLSKAITSSQEQSIDIRYLTRLGADAVPPLLERIHHLPSYQQFIVAYELITRYGGERIEDEKNDWRTWNASRSKAKALVAEHYNELVRLAEQIRFVPK</sequence>
<accession>A0A917GX41</accession>
<dbReference type="OrthoDB" id="9767931at2"/>
<gene>
    <name evidence="2" type="ORF">GCM10011403_16920</name>
</gene>
<feature type="transmembrane region" description="Helical" evidence="1">
    <location>
        <begin position="32"/>
        <end position="50"/>
    </location>
</feature>
<feature type="transmembrane region" description="Helical" evidence="1">
    <location>
        <begin position="318"/>
        <end position="339"/>
    </location>
</feature>
<dbReference type="Proteomes" id="UP000627715">
    <property type="component" value="Unassembled WGS sequence"/>
</dbReference>
<feature type="transmembrane region" description="Helical" evidence="1">
    <location>
        <begin position="62"/>
        <end position="78"/>
    </location>
</feature>
<reference evidence="2" key="1">
    <citation type="journal article" date="2014" name="Int. J. Syst. Evol. Microbiol.">
        <title>Complete genome sequence of Corynebacterium casei LMG S-19264T (=DSM 44701T), isolated from a smear-ripened cheese.</title>
        <authorList>
            <consortium name="US DOE Joint Genome Institute (JGI-PGF)"/>
            <person name="Walter F."/>
            <person name="Albersmeier A."/>
            <person name="Kalinowski J."/>
            <person name="Ruckert C."/>
        </authorList>
    </citation>
    <scope>NUCLEOTIDE SEQUENCE</scope>
    <source>
        <strain evidence="2">CGMCC 1.15425</strain>
    </source>
</reference>
<dbReference type="InterPro" id="IPR025291">
    <property type="entry name" value="DUF4153"/>
</dbReference>
<dbReference type="EMBL" id="BMIY01000006">
    <property type="protein sequence ID" value="GGG60211.1"/>
    <property type="molecule type" value="Genomic_DNA"/>
</dbReference>
<dbReference type="RefSeq" id="WP_068812428.1">
    <property type="nucleotide sequence ID" value="NZ_BMIY01000006.1"/>
</dbReference>